<feature type="transmembrane region" description="Helical" evidence="1">
    <location>
        <begin position="54"/>
        <end position="78"/>
    </location>
</feature>
<keyword evidence="1" id="KW-0472">Membrane</keyword>
<keyword evidence="3" id="KW-1185">Reference proteome</keyword>
<feature type="transmembrane region" description="Helical" evidence="1">
    <location>
        <begin position="171"/>
        <end position="190"/>
    </location>
</feature>
<feature type="transmembrane region" description="Helical" evidence="1">
    <location>
        <begin position="481"/>
        <end position="502"/>
    </location>
</feature>
<feature type="transmembrane region" description="Helical" evidence="1">
    <location>
        <begin position="231"/>
        <end position="249"/>
    </location>
</feature>
<evidence type="ECO:0000313" key="3">
    <source>
        <dbReference type="Proteomes" id="UP001150259"/>
    </source>
</evidence>
<organism evidence="2 3">
    <name type="scientific">Intrasporangium calvum</name>
    <dbReference type="NCBI Taxonomy" id="53358"/>
    <lineage>
        <taxon>Bacteria</taxon>
        <taxon>Bacillati</taxon>
        <taxon>Actinomycetota</taxon>
        <taxon>Actinomycetes</taxon>
        <taxon>Micrococcales</taxon>
        <taxon>Intrasporangiaceae</taxon>
        <taxon>Intrasporangium</taxon>
    </lineage>
</organism>
<dbReference type="Proteomes" id="UP001150259">
    <property type="component" value="Unassembled WGS sequence"/>
</dbReference>
<name>A0ABT5GKP8_9MICO</name>
<feature type="transmembrane region" description="Helical" evidence="1">
    <location>
        <begin position="451"/>
        <end position="475"/>
    </location>
</feature>
<accession>A0ABT5GKP8</accession>
<evidence type="ECO:0000313" key="2">
    <source>
        <dbReference type="EMBL" id="MDC5698766.1"/>
    </source>
</evidence>
<sequence>MVAHLVRLKLDLLRNTLRRSRAQTIGIVLGLLYGGFLVVALAVAVAALRGTLDSARALVTIGGSAGIILWTLLPLLAFGSDPTLDATRFATYAVPSRQLAIGLVLGALVGLPAIASMVLGVGVVVASSQTVWSTITALVAVPIGLLTAITVSRWISSLATGAVSSRRGRDITAIVGFVLLAVILPVSSFLGESAGDAEALVRSAAQVLAWTPLGWAWAAPGDVAAGELTLGLLRLGLAGVGLVAAMMLWDRAVRAEVQAPRGSARVRSKSAAAGDLGVLGRVPGTPAWAVGARVLTYWLRDPRYQVSLMMSPVAPLALLIPYYSSDLAWVPLLMGPLAAFLLSWSEHNATAYDSTAFWMHVGAGVPGRADRFGRLLPNVIVAVPVLAVYSIVGVWIAGRWDLLAGVVGLAVALLGAGYAVSSMMSIVLPYPVPKPGESPFQTPPGAVGMTLLAQTVSSIATVVVAAPVLVLGLLAWSGSTWAGLVALVVGIALGVAVAWFGVRLSAATYDRRAPDLLLALSE</sequence>
<evidence type="ECO:0000256" key="1">
    <source>
        <dbReference type="SAM" id="Phobius"/>
    </source>
</evidence>
<protein>
    <recommendedName>
        <fullName evidence="4">ABC-2 type transport system permease protein</fullName>
    </recommendedName>
</protein>
<dbReference type="RefSeq" id="WP_272463331.1">
    <property type="nucleotide sequence ID" value="NZ_JAPFQL010000083.1"/>
</dbReference>
<feature type="transmembrane region" description="Helical" evidence="1">
    <location>
        <begin position="99"/>
        <end position="125"/>
    </location>
</feature>
<evidence type="ECO:0008006" key="4">
    <source>
        <dbReference type="Google" id="ProtNLM"/>
    </source>
</evidence>
<proteinExistence type="predicted"/>
<keyword evidence="1" id="KW-1133">Transmembrane helix</keyword>
<comment type="caution">
    <text evidence="2">The sequence shown here is derived from an EMBL/GenBank/DDBJ whole genome shotgun (WGS) entry which is preliminary data.</text>
</comment>
<feature type="transmembrane region" description="Helical" evidence="1">
    <location>
        <begin position="402"/>
        <end position="430"/>
    </location>
</feature>
<feature type="transmembrane region" description="Helical" evidence="1">
    <location>
        <begin position="131"/>
        <end position="151"/>
    </location>
</feature>
<dbReference type="EMBL" id="JAPFQL010000083">
    <property type="protein sequence ID" value="MDC5698766.1"/>
    <property type="molecule type" value="Genomic_DNA"/>
</dbReference>
<keyword evidence="1" id="KW-0812">Transmembrane</keyword>
<feature type="transmembrane region" description="Helical" evidence="1">
    <location>
        <begin position="375"/>
        <end position="396"/>
    </location>
</feature>
<gene>
    <name evidence="2" type="ORF">OO014_16040</name>
</gene>
<feature type="transmembrane region" description="Helical" evidence="1">
    <location>
        <begin position="24"/>
        <end position="48"/>
    </location>
</feature>
<reference evidence="2 3" key="1">
    <citation type="submission" date="2022-11" db="EMBL/GenBank/DDBJ databases">
        <title>Anaerobic phenanthrene biodegradation by a DNRA strain PheN6.</title>
        <authorList>
            <person name="Zhang Z."/>
        </authorList>
    </citation>
    <scope>NUCLEOTIDE SEQUENCE [LARGE SCALE GENOMIC DNA]</scope>
    <source>
        <strain evidence="2 3">PheN6</strain>
    </source>
</reference>